<dbReference type="GO" id="GO:0045454">
    <property type="term" value="P:cell redox homeostasis"/>
    <property type="evidence" value="ECO:0007669"/>
    <property type="project" value="TreeGrafter"/>
</dbReference>
<sequence length="120" mass="13397">MSDEVFQIHNETEFNDQVLSTKDSVVIGFFAPNCDSCATVNSRTQQVIEDMNGKIHMVKKKSLKVNIAELSDLSKKYGVTSTPLLAVARNGEVKKKKLSGMPEMDEIQKFIEDSIGKEDE</sequence>
<dbReference type="Gene3D" id="3.40.30.10">
    <property type="entry name" value="Glutaredoxin"/>
    <property type="match status" value="1"/>
</dbReference>
<gene>
    <name evidence="3" type="primary">PvTrx8</name>
</gene>
<dbReference type="SUPFAM" id="SSF52833">
    <property type="entry name" value="Thioredoxin-like"/>
    <property type="match status" value="1"/>
</dbReference>
<organism evidence="3">
    <name type="scientific">Polypedilum vanderplanki</name>
    <name type="common">Sleeping chironomid midge</name>
    <dbReference type="NCBI Taxonomy" id="319348"/>
    <lineage>
        <taxon>Eukaryota</taxon>
        <taxon>Metazoa</taxon>
        <taxon>Ecdysozoa</taxon>
        <taxon>Arthropoda</taxon>
        <taxon>Hexapoda</taxon>
        <taxon>Insecta</taxon>
        <taxon>Pterygota</taxon>
        <taxon>Neoptera</taxon>
        <taxon>Endopterygota</taxon>
        <taxon>Diptera</taxon>
        <taxon>Nematocera</taxon>
        <taxon>Chironomoidea</taxon>
        <taxon>Chironomidae</taxon>
        <taxon>Chironominae</taxon>
        <taxon>Polypedilum</taxon>
        <taxon>Polypedilum</taxon>
    </lineage>
</organism>
<dbReference type="InterPro" id="IPR013766">
    <property type="entry name" value="Thioredoxin_domain"/>
</dbReference>
<dbReference type="PANTHER" id="PTHR43601">
    <property type="entry name" value="THIOREDOXIN, MITOCHONDRIAL"/>
    <property type="match status" value="1"/>
</dbReference>
<dbReference type="PANTHER" id="PTHR43601:SF3">
    <property type="entry name" value="THIOREDOXIN, MITOCHONDRIAL"/>
    <property type="match status" value="1"/>
</dbReference>
<dbReference type="AlphaFoldDB" id="S6CDH6"/>
<comment type="similarity">
    <text evidence="1">Belongs to the thioredoxin family.</text>
</comment>
<proteinExistence type="evidence at transcript level"/>
<dbReference type="InterPro" id="IPR036249">
    <property type="entry name" value="Thioredoxin-like_sf"/>
</dbReference>
<dbReference type="CDD" id="cd02947">
    <property type="entry name" value="TRX_family"/>
    <property type="match status" value="1"/>
</dbReference>
<evidence type="ECO:0000256" key="1">
    <source>
        <dbReference type="ARBA" id="ARBA00008987"/>
    </source>
</evidence>
<reference evidence="3" key="1">
    <citation type="submission" date="2013-07" db="EMBL/GenBank/DDBJ databases">
        <title>Functional and evolutionary insights for the origin and mechanisms of complete desiccation tolerance from genome of the sleeping chironomid Polypedilum vanderplanki.</title>
        <authorList>
            <person name="Gusev O."/>
            <person name="Suetsugu Y."/>
            <person name="Cornette R."/>
            <person name="Kawashima T."/>
            <person name="Logacheva M."/>
            <person name="Kondrashev A."/>
            <person name="Penin A."/>
            <person name="Hatanaka R."/>
            <person name="Kikuta S."/>
            <person name="Shimura S."/>
            <person name="Katayose Y."/>
            <person name="Matsumoto T."/>
            <person name="Shagimardanova E."/>
            <person name="Alexeev D."/>
            <person name="Govorun V."/>
            <person name="Wisecaver J."/>
            <person name="Mikheyev A."/>
            <person name="Koyanagi R."/>
            <person name="Nishiyama T."/>
            <person name="Shigenobu S."/>
            <person name="Shibata T.F."/>
            <person name="Hasebe M."/>
            <person name="Okuda T."/>
            <person name="Satoh N."/>
            <person name="Kikawada T."/>
        </authorList>
    </citation>
    <scope>NUCLEOTIDE SEQUENCE</scope>
</reference>
<dbReference type="EMBL" id="AB842153">
    <property type="protein sequence ID" value="BAN67610.1"/>
    <property type="molecule type" value="mRNA"/>
</dbReference>
<protein>
    <submittedName>
        <fullName evidence="3">Thioredoxin</fullName>
    </submittedName>
</protein>
<evidence type="ECO:0000259" key="2">
    <source>
        <dbReference type="Pfam" id="PF00085"/>
    </source>
</evidence>
<dbReference type="GO" id="GO:0005739">
    <property type="term" value="C:mitochondrion"/>
    <property type="evidence" value="ECO:0007669"/>
    <property type="project" value="TreeGrafter"/>
</dbReference>
<evidence type="ECO:0000313" key="3">
    <source>
        <dbReference type="EMBL" id="BAN67610.1"/>
    </source>
</evidence>
<name>S6CDH6_POLVA</name>
<accession>S6CDH6</accession>
<dbReference type="Pfam" id="PF00085">
    <property type="entry name" value="Thioredoxin"/>
    <property type="match status" value="1"/>
</dbReference>
<feature type="domain" description="Thioredoxin" evidence="2">
    <location>
        <begin position="7"/>
        <end position="112"/>
    </location>
</feature>